<organism evidence="4 5">
    <name type="scientific">Ambrosia artemisiifolia</name>
    <name type="common">Common ragweed</name>
    <dbReference type="NCBI Taxonomy" id="4212"/>
    <lineage>
        <taxon>Eukaryota</taxon>
        <taxon>Viridiplantae</taxon>
        <taxon>Streptophyta</taxon>
        <taxon>Embryophyta</taxon>
        <taxon>Tracheophyta</taxon>
        <taxon>Spermatophyta</taxon>
        <taxon>Magnoliopsida</taxon>
        <taxon>eudicotyledons</taxon>
        <taxon>Gunneridae</taxon>
        <taxon>Pentapetalae</taxon>
        <taxon>asterids</taxon>
        <taxon>campanulids</taxon>
        <taxon>Asterales</taxon>
        <taxon>Asteraceae</taxon>
        <taxon>Asteroideae</taxon>
        <taxon>Heliantheae alliance</taxon>
        <taxon>Heliantheae</taxon>
        <taxon>Ambrosia</taxon>
    </lineage>
</organism>
<dbReference type="SMART" id="SM00329">
    <property type="entry name" value="BPI2"/>
    <property type="match status" value="1"/>
</dbReference>
<reference evidence="4" key="1">
    <citation type="submission" date="2022-06" db="EMBL/GenBank/DDBJ databases">
        <title>Uncovering the hologenomic basis of an extraordinary plant invasion.</title>
        <authorList>
            <person name="Bieker V.C."/>
            <person name="Martin M.D."/>
            <person name="Gilbert T."/>
            <person name="Hodgins K."/>
            <person name="Battlay P."/>
            <person name="Petersen B."/>
            <person name="Wilson J."/>
        </authorList>
    </citation>
    <scope>NUCLEOTIDE SEQUENCE</scope>
    <source>
        <strain evidence="4">AA19_3_7</strain>
        <tissue evidence="4">Leaf</tissue>
    </source>
</reference>
<dbReference type="PIRSF" id="PIRSF002417">
    <property type="entry name" value="Lipid_binding_protein"/>
    <property type="match status" value="1"/>
</dbReference>
<dbReference type="Proteomes" id="UP001206925">
    <property type="component" value="Unassembled WGS sequence"/>
</dbReference>
<comment type="caution">
    <text evidence="4">The sequence shown here is derived from an EMBL/GenBank/DDBJ whole genome shotgun (WGS) entry which is preliminary data.</text>
</comment>
<dbReference type="GO" id="GO:0008289">
    <property type="term" value="F:lipid binding"/>
    <property type="evidence" value="ECO:0007669"/>
    <property type="project" value="InterPro"/>
</dbReference>
<dbReference type="EMBL" id="JAMZMK010010948">
    <property type="protein sequence ID" value="KAI7729663.1"/>
    <property type="molecule type" value="Genomic_DNA"/>
</dbReference>
<gene>
    <name evidence="4" type="ORF">M8C21_015756</name>
</gene>
<dbReference type="InterPro" id="IPR045897">
    <property type="entry name" value="BPI/LBP_pln"/>
</dbReference>
<keyword evidence="2" id="KW-0732">Signal</keyword>
<dbReference type="SUPFAM" id="SSF55394">
    <property type="entry name" value="Bactericidal permeability-increasing protein, BPI"/>
    <property type="match status" value="2"/>
</dbReference>
<dbReference type="Pfam" id="PF01273">
    <property type="entry name" value="LBP_BPI_CETP"/>
    <property type="match status" value="1"/>
</dbReference>
<dbReference type="GO" id="GO:0005615">
    <property type="term" value="C:extracellular space"/>
    <property type="evidence" value="ECO:0007669"/>
    <property type="project" value="InterPro"/>
</dbReference>
<dbReference type="InterPro" id="IPR001124">
    <property type="entry name" value="Lipid-bd_serum_glycop_C"/>
</dbReference>
<dbReference type="Pfam" id="PF02886">
    <property type="entry name" value="LBP_BPI_CETP_C"/>
    <property type="match status" value="1"/>
</dbReference>
<dbReference type="Gene3D" id="3.15.20.10">
    <property type="entry name" value="Bactericidal permeability-increasing protein, domain 2"/>
    <property type="match status" value="1"/>
</dbReference>
<dbReference type="AlphaFoldDB" id="A0AAD5BU13"/>
<dbReference type="Gene3D" id="3.15.10.10">
    <property type="entry name" value="Bactericidal permeability-increasing protein, domain 1"/>
    <property type="match status" value="1"/>
</dbReference>
<sequence length="494" mass="53863">MSPLIIQLIIIIISSLLIPPQPTTADQSFISILITQNGLDFVKNLLITKAVSAFTPTQLTNIGKVIRIPVIGNVNVVLSDIIIYRVNVGLSQVMPSVHGVTIGGSDITCDLSMKWHYYYASPFVPVSISDTGTAFVKVEGMEMGVTLGLDIRGGSLNLSNLECNCHIDDISIDLDGGKSWFYQGFLDAFKDAIMSTAAKTITERLNAEISKLASVLQSFPKLILVDNLAAINVTLVNSPFLSDRSLGFEINGLFVANKTNTHAYGNSVNVLDGLQPPVHCSSPSKMIGMTLDVAVFKSAFALYYNAMFKHWIVDKLPERSLLNTTGWRFIIPQLYKKYPNDNMTLNLSLTDPPVVQITQQKVDATVYADLVLDVLEGVDTIPVACISLVISGTGSVQITGNNLAAHLKMDDLTMSSKWSKIGTLHMFLIQPVMWTLIETVFLPYVNARIGTGFPLPLTNGFMLQNAEIITSSSGITVCSDVTYDDSFDGTQIYT</sequence>
<protein>
    <recommendedName>
        <fullName evidence="3">Lipid-binding serum glycoprotein C-terminal domain-containing protein</fullName>
    </recommendedName>
</protein>
<dbReference type="PANTHER" id="PTHR46801">
    <property type="entry name" value="OS06G0309200 PROTEIN"/>
    <property type="match status" value="1"/>
</dbReference>
<proteinExistence type="predicted"/>
<name>A0AAD5BU13_AMBAR</name>
<dbReference type="InterPro" id="IPR017942">
    <property type="entry name" value="Lipid-bd_serum_glycop_N"/>
</dbReference>
<evidence type="ECO:0000313" key="4">
    <source>
        <dbReference type="EMBL" id="KAI7729663.1"/>
    </source>
</evidence>
<feature type="domain" description="Lipid-binding serum glycoprotein C-terminal" evidence="3">
    <location>
        <begin position="281"/>
        <end position="479"/>
    </location>
</feature>
<keyword evidence="1" id="KW-0325">Glycoprotein</keyword>
<feature type="signal peptide" evidence="2">
    <location>
        <begin position="1"/>
        <end position="25"/>
    </location>
</feature>
<dbReference type="InterPro" id="IPR017943">
    <property type="entry name" value="Bactericidal_perm-incr_a/b_dom"/>
</dbReference>
<dbReference type="InterPro" id="IPR030675">
    <property type="entry name" value="BPI/LBP"/>
</dbReference>
<evidence type="ECO:0000256" key="1">
    <source>
        <dbReference type="ARBA" id="ARBA00023180"/>
    </source>
</evidence>
<evidence type="ECO:0000256" key="2">
    <source>
        <dbReference type="SAM" id="SignalP"/>
    </source>
</evidence>
<evidence type="ECO:0000313" key="5">
    <source>
        <dbReference type="Proteomes" id="UP001206925"/>
    </source>
</evidence>
<accession>A0AAD5BU13</accession>
<dbReference type="PANTHER" id="PTHR46801:SF2">
    <property type="entry name" value="LIPOPOLYSACCHARIDE-BINDING PROTEIN"/>
    <property type="match status" value="1"/>
</dbReference>
<evidence type="ECO:0000259" key="3">
    <source>
        <dbReference type="SMART" id="SM00329"/>
    </source>
</evidence>
<feature type="chain" id="PRO_5042130968" description="Lipid-binding serum glycoprotein C-terminal domain-containing protein" evidence="2">
    <location>
        <begin position="26"/>
        <end position="494"/>
    </location>
</feature>
<keyword evidence="5" id="KW-1185">Reference proteome</keyword>